<feature type="region of interest" description="Disordered" evidence="1">
    <location>
        <begin position="1"/>
        <end position="71"/>
    </location>
</feature>
<dbReference type="InParanoid" id="A0A6P8YI48"/>
<dbReference type="GO" id="GO:0005634">
    <property type="term" value="C:nucleus"/>
    <property type="evidence" value="ECO:0007669"/>
    <property type="project" value="TreeGrafter"/>
</dbReference>
<dbReference type="PROSITE" id="PS50143">
    <property type="entry name" value="BIR_REPEAT_2"/>
    <property type="match status" value="1"/>
</dbReference>
<dbReference type="GO" id="GO:0051726">
    <property type="term" value="P:regulation of cell cycle"/>
    <property type="evidence" value="ECO:0007669"/>
    <property type="project" value="TreeGrafter"/>
</dbReference>
<dbReference type="KEGG" id="tpal:117642325"/>
<dbReference type="SUPFAM" id="SSF57924">
    <property type="entry name" value="Inhibitor of apoptosis (IAP) repeat"/>
    <property type="match status" value="1"/>
</dbReference>
<feature type="compositionally biased region" description="Basic residues" evidence="1">
    <location>
        <begin position="459"/>
        <end position="473"/>
    </location>
</feature>
<dbReference type="GO" id="GO:0043027">
    <property type="term" value="F:cysteine-type endopeptidase inhibitor activity involved in apoptotic process"/>
    <property type="evidence" value="ECO:0007669"/>
    <property type="project" value="TreeGrafter"/>
</dbReference>
<dbReference type="GeneID" id="117642325"/>
<accession>A0A6P8YI48</accession>
<reference evidence="4" key="1">
    <citation type="submission" date="2025-08" db="UniProtKB">
        <authorList>
            <consortium name="RefSeq"/>
        </authorList>
    </citation>
    <scope>IDENTIFICATION</scope>
    <source>
        <tissue evidence="4">Total insect</tissue>
    </source>
</reference>
<feature type="compositionally biased region" description="Low complexity" evidence="1">
    <location>
        <begin position="435"/>
        <end position="444"/>
    </location>
</feature>
<protein>
    <submittedName>
        <fullName evidence="4">Uncharacterized protein LOC117642325</fullName>
    </submittedName>
</protein>
<dbReference type="PROSITE" id="PS00028">
    <property type="entry name" value="ZINC_FINGER_C2H2_1"/>
    <property type="match status" value="1"/>
</dbReference>
<proteinExistence type="predicted"/>
<organism evidence="4">
    <name type="scientific">Thrips palmi</name>
    <name type="common">Melon thrips</name>
    <dbReference type="NCBI Taxonomy" id="161013"/>
    <lineage>
        <taxon>Eukaryota</taxon>
        <taxon>Metazoa</taxon>
        <taxon>Ecdysozoa</taxon>
        <taxon>Arthropoda</taxon>
        <taxon>Hexapoda</taxon>
        <taxon>Insecta</taxon>
        <taxon>Pterygota</taxon>
        <taxon>Neoptera</taxon>
        <taxon>Paraneoptera</taxon>
        <taxon>Thysanoptera</taxon>
        <taxon>Terebrantia</taxon>
        <taxon>Thripoidea</taxon>
        <taxon>Thripidae</taxon>
        <taxon>Thrips</taxon>
    </lineage>
</organism>
<feature type="compositionally biased region" description="Low complexity" evidence="1">
    <location>
        <begin position="389"/>
        <end position="423"/>
    </location>
</feature>
<feature type="domain" description="C2H2-type" evidence="2">
    <location>
        <begin position="473"/>
        <end position="493"/>
    </location>
</feature>
<gene>
    <name evidence="4" type="primary">LOC117642325</name>
</gene>
<dbReference type="InterPro" id="IPR001370">
    <property type="entry name" value="BIR_rpt"/>
</dbReference>
<dbReference type="GO" id="GO:0005737">
    <property type="term" value="C:cytoplasm"/>
    <property type="evidence" value="ECO:0007669"/>
    <property type="project" value="TreeGrafter"/>
</dbReference>
<evidence type="ECO:0000313" key="4">
    <source>
        <dbReference type="RefSeq" id="XP_034236291.1"/>
    </source>
</evidence>
<dbReference type="PANTHER" id="PTHR10044:SF139">
    <property type="entry name" value="DEATH-ASSOCIATED INHIBITOR OF APOPTOSIS 2"/>
    <property type="match status" value="1"/>
</dbReference>
<dbReference type="CDD" id="cd00022">
    <property type="entry name" value="BIR"/>
    <property type="match status" value="1"/>
</dbReference>
<dbReference type="Pfam" id="PF00653">
    <property type="entry name" value="BIR"/>
    <property type="match status" value="1"/>
</dbReference>
<dbReference type="AlphaFoldDB" id="A0A6P8YI48"/>
<name>A0A6P8YI48_THRPL</name>
<feature type="region of interest" description="Disordered" evidence="1">
    <location>
        <begin position="340"/>
        <end position="482"/>
    </location>
</feature>
<keyword evidence="3" id="KW-1185">Reference proteome</keyword>
<dbReference type="PANTHER" id="PTHR10044">
    <property type="entry name" value="INHIBITOR OF APOPTOSIS"/>
    <property type="match status" value="1"/>
</dbReference>
<dbReference type="RefSeq" id="XP_034236291.1">
    <property type="nucleotide sequence ID" value="XM_034380400.1"/>
</dbReference>
<dbReference type="SMART" id="SM00238">
    <property type="entry name" value="BIR"/>
    <property type="match status" value="1"/>
</dbReference>
<evidence type="ECO:0000256" key="1">
    <source>
        <dbReference type="SAM" id="MobiDB-lite"/>
    </source>
</evidence>
<feature type="compositionally biased region" description="Basic and acidic residues" evidence="1">
    <location>
        <begin position="1"/>
        <end position="12"/>
    </location>
</feature>
<dbReference type="OrthoDB" id="5855668at2759"/>
<dbReference type="InterPro" id="IPR013087">
    <property type="entry name" value="Znf_C2H2_type"/>
</dbReference>
<dbReference type="GO" id="GO:0043066">
    <property type="term" value="P:negative regulation of apoptotic process"/>
    <property type="evidence" value="ECO:0007669"/>
    <property type="project" value="TreeGrafter"/>
</dbReference>
<evidence type="ECO:0000313" key="3">
    <source>
        <dbReference type="Proteomes" id="UP000515158"/>
    </source>
</evidence>
<sequence length="851" mass="94258">MEPTLDTEREETLPPTDSDTEANPLLGTTGAVEDFTTNTRDIPAAPEDPHQATPVEQDTLESDTDSGFDGGDTVVFRLEVNPIYRHPPAGLISDLDTNPVYEYDEPPVFDRETEDLISEFAQATRPLDHITQTNGLYDPFAVQHNILPFITPLYPKYSTLESRMNTFDSWPKDAHVSSKALAEDGFYYLGHSDIAMCFHCGMSLCHWAKDDVPPFEHATFSPYCGFLLRNHGRKFVDQVQNVLHSVKDVPEHFSHIIKKHLPEEVVSQHTQQDFATNSLNNSFRYSCGSSVYTVIYIVSLCYCSDELPEELLPEDDSMFNDLSARADISSDALVEDDSFNEFADDAQGPTSTPSSRARARLPGNAGSPRRSARLASPGRSPTAESTTNSPRRSARLASPSGSPNAGPSSPRRSARLASPRGSPKAGPSTQSQKNSARPSTSSSLPAPPLPQRTSQQTKGKGKKAQPKPSRMKCPKCPPTLSNKKTLDAHLRGHLMSGVTSRAPSLEELTQEMLPLMKAALQDMLTEPIIGDLSQLVHDYCLGLNESLDDPTLDNDLLSHLSLCFSEVLSGRKALFPSAIRTSMYVGTNNLLCSPEFRKTMKDFFQLLKECDGNVLNVFLGDFMCSLSRKVIVMCMKKMRGGLNSDAVPLYTKRSGDDFESVEFRQEVYHISGSIVNGFLWKGVQYTEDSKTWVKYCAVLRDNLLFKSGSEAAKRCSDEVRHFSESKDRGGYKHVNDDTFQFFLSVFILLHSSESEYGSLPPNVIDNSILVSEVILCLWDELVGNDLTQDESLDLLIQICQSCVKVTVKGIIKRRINQHLKKAQNSVPLRALMAPKTAGKQASGRETLSWAE</sequence>
<dbReference type="InterPro" id="IPR050784">
    <property type="entry name" value="IAP"/>
</dbReference>
<evidence type="ECO:0000259" key="2">
    <source>
        <dbReference type="PROSITE" id="PS00028"/>
    </source>
</evidence>
<dbReference type="Gene3D" id="1.10.1170.10">
    <property type="entry name" value="Inhibitor Of Apoptosis Protein (2mihbC-IAP-1), Chain A"/>
    <property type="match status" value="1"/>
</dbReference>
<dbReference type="Proteomes" id="UP000515158">
    <property type="component" value="Unplaced"/>
</dbReference>